<name>A0A699QJX6_TANCI</name>
<protein>
    <submittedName>
        <fullName evidence="1">Reverse transcriptase domain-containing protein</fullName>
    </submittedName>
</protein>
<dbReference type="PANTHER" id="PTHR33067">
    <property type="entry name" value="RNA-DIRECTED DNA POLYMERASE-RELATED"/>
    <property type="match status" value="1"/>
</dbReference>
<dbReference type="AlphaFoldDB" id="A0A699QJX6"/>
<keyword evidence="1" id="KW-0695">RNA-directed DNA polymerase</keyword>
<evidence type="ECO:0000313" key="1">
    <source>
        <dbReference type="EMBL" id="GFC69709.1"/>
    </source>
</evidence>
<organism evidence="1">
    <name type="scientific">Tanacetum cinerariifolium</name>
    <name type="common">Dalmatian daisy</name>
    <name type="synonym">Chrysanthemum cinerariifolium</name>
    <dbReference type="NCBI Taxonomy" id="118510"/>
    <lineage>
        <taxon>Eukaryota</taxon>
        <taxon>Viridiplantae</taxon>
        <taxon>Streptophyta</taxon>
        <taxon>Embryophyta</taxon>
        <taxon>Tracheophyta</taxon>
        <taxon>Spermatophyta</taxon>
        <taxon>Magnoliopsida</taxon>
        <taxon>eudicotyledons</taxon>
        <taxon>Gunneridae</taxon>
        <taxon>Pentapetalae</taxon>
        <taxon>asterids</taxon>
        <taxon>campanulids</taxon>
        <taxon>Asterales</taxon>
        <taxon>Asteraceae</taxon>
        <taxon>Asteroideae</taxon>
        <taxon>Anthemideae</taxon>
        <taxon>Anthemidinae</taxon>
        <taxon>Tanacetum</taxon>
    </lineage>
</organism>
<dbReference type="Gene3D" id="2.40.70.10">
    <property type="entry name" value="Acid Proteases"/>
    <property type="match status" value="1"/>
</dbReference>
<sequence>KFFQIFKDLNFNISFADALILMPKFGPSIKSLLTNKDKLCELARTLLNEHCSAVLLKKLPEKLGDPGKFLIRCDLLGMAECLALTDLGASINLMPLSMWNKLALLDLSPTCMSLELADRLISCPIRVAEDVFVKVGTFHFLANFVVVDFDTDTRVPLILGRSFLKTGRDLIDVFDGNTITNPKDDLKGITTRRGTAYPGPTIPATFSSLVVEHDTEMTKDTMHPTNNESTKDVQPLVVPTESLILNFEPVISPIIEPVASPVSTPRPNQ</sequence>
<keyword evidence="1" id="KW-0548">Nucleotidyltransferase</keyword>
<dbReference type="InterPro" id="IPR021109">
    <property type="entry name" value="Peptidase_aspartic_dom_sf"/>
</dbReference>
<dbReference type="GO" id="GO:0003964">
    <property type="term" value="F:RNA-directed DNA polymerase activity"/>
    <property type="evidence" value="ECO:0007669"/>
    <property type="project" value="UniProtKB-KW"/>
</dbReference>
<reference evidence="1" key="1">
    <citation type="journal article" date="2019" name="Sci. Rep.">
        <title>Draft genome of Tanacetum cinerariifolium, the natural source of mosquito coil.</title>
        <authorList>
            <person name="Yamashiro T."/>
            <person name="Shiraishi A."/>
            <person name="Satake H."/>
            <person name="Nakayama K."/>
        </authorList>
    </citation>
    <scope>NUCLEOTIDE SEQUENCE</scope>
</reference>
<feature type="non-terminal residue" evidence="1">
    <location>
        <position position="269"/>
    </location>
</feature>
<proteinExistence type="predicted"/>
<feature type="non-terminal residue" evidence="1">
    <location>
        <position position="1"/>
    </location>
</feature>
<accession>A0A699QJX6</accession>
<dbReference type="EMBL" id="BKCJ011025700">
    <property type="protein sequence ID" value="GFC69709.1"/>
    <property type="molecule type" value="Genomic_DNA"/>
</dbReference>
<comment type="caution">
    <text evidence="1">The sequence shown here is derived from an EMBL/GenBank/DDBJ whole genome shotgun (WGS) entry which is preliminary data.</text>
</comment>
<dbReference type="PANTHER" id="PTHR33067:SF9">
    <property type="entry name" value="RNA-DIRECTED DNA POLYMERASE"/>
    <property type="match status" value="1"/>
</dbReference>
<gene>
    <name evidence="1" type="ORF">Tci_841679</name>
</gene>
<dbReference type="CDD" id="cd00303">
    <property type="entry name" value="retropepsin_like"/>
    <property type="match status" value="1"/>
</dbReference>
<keyword evidence="1" id="KW-0808">Transferase</keyword>